<sequence length="978" mass="108177">MFTSLLAKASSFISEPTPSSPTSHSFARPTKTTLFRNHFRLPDTQAPLQEITCELTLPSGDHYAGKLYLSESFLCFSPNPPSSTSAASATAGIGFTLPLCAIRRVERLHSRSYMFALAITTWHGVAGGAANAGGKEERITLQFVGMRNSCEAFCDRLKRGLRTQMGEVRNLRVLVEGCYSEYLLGSPEGGGAKEDAGGKRKEREPPDAGLGMLFKYPGDARKLRDRSKMRLWAEYLRENGRNVTLVRQPTFHKLIRVGLPNRLRGEMWELSSGSIYLRLFSPTLYTDILSEYEGRHSHSIEEIEKDLNRSLPEYRGFQNDEGIGRLRRVLGAYSWRNEEVGYCQAMNIVTAALLIYMSEVQAFFLLSTLCDRLVPGYYSKTMYGTLLDQRVFESLVEKTMPILWEHLVKSDVQLSVVSLPWFLSLYINSMPLVFAFRVLDVFFLEGPKVLFQIGLAILRINGEELLDAADDGAFISILKGYFSRLDESAHPRSDNEKLRAVTRFQELMVVAFKEFAGITQNTIMEQRTRHKDAVLSSIESFAKRTQLRNLGPESKRLTPPELSAVYDRYYGVLYDRQARLQMIADEVDKLAARKKGSVPSAGANNGERGRVGLGPTPGETGMDYDCFREFMTGIAPWAVATSGTPLTPGGSDTPGFFGSYSLAAGATAAALARKNLLNPWGAGNPEPADHEFLKRLFHRWDVGMRGQLSLSDVVGGLASVVGGKRDIMGMINYWFELYDDDGDGRVDREGILRITEALLFVTRRDPSPDDAVLGAVSGFTRMCFEYADPDHPLLPPPPATPHEKANLALDPENPLHITLPTFRMVVLADEALERFFERGFAETLQLLGEGAVVTAAAAPSPTMPLPVVVVTPKGLRGVLDGIVDEGLRVAAEVRRRVEEAGVAPEEEEDEKDGESRSIMEMDRELLKGAEAETVVQVVAEKPLLGEEEEGEGMESGERVGKGVQVTEEGVVEFDSAGR</sequence>
<dbReference type="InterPro" id="IPR011992">
    <property type="entry name" value="EF-hand-dom_pair"/>
</dbReference>
<dbReference type="InterPro" id="IPR035969">
    <property type="entry name" value="Rab-GAP_TBC_sf"/>
</dbReference>
<dbReference type="InterPro" id="IPR011993">
    <property type="entry name" value="PH-like_dom_sf"/>
</dbReference>
<dbReference type="PROSITE" id="PS50086">
    <property type="entry name" value="TBC_RABGAP"/>
    <property type="match status" value="1"/>
</dbReference>
<dbReference type="InterPro" id="IPR004182">
    <property type="entry name" value="GRAM"/>
</dbReference>
<dbReference type="Gene3D" id="1.10.472.80">
    <property type="entry name" value="Ypt/Rab-GAP domain of gyp1p, domain 3"/>
    <property type="match status" value="1"/>
</dbReference>
<evidence type="ECO:0000313" key="5">
    <source>
        <dbReference type="Proteomes" id="UP001447188"/>
    </source>
</evidence>
<feature type="region of interest" description="Disordered" evidence="2">
    <location>
        <begin position="943"/>
        <end position="978"/>
    </location>
</feature>
<evidence type="ECO:0000256" key="1">
    <source>
        <dbReference type="ARBA" id="ARBA00022468"/>
    </source>
</evidence>
<accession>A0ABR3GKL4</accession>
<feature type="domain" description="Rab-GAP TBC" evidence="3">
    <location>
        <begin position="258"/>
        <end position="446"/>
    </location>
</feature>
<protein>
    <submittedName>
        <fullName evidence="4">GTPase activating protein (GAP)</fullName>
    </submittedName>
</protein>
<evidence type="ECO:0000256" key="2">
    <source>
        <dbReference type="SAM" id="MobiDB-lite"/>
    </source>
</evidence>
<dbReference type="InterPro" id="IPR000195">
    <property type="entry name" value="Rab-GAP-TBC_dom"/>
</dbReference>
<dbReference type="PANTHER" id="PTHR47219:SF20">
    <property type="entry name" value="TBC1 DOMAIN FAMILY MEMBER 2B"/>
    <property type="match status" value="1"/>
</dbReference>
<dbReference type="EMBL" id="JBBBZM010000049">
    <property type="protein sequence ID" value="KAL0636470.1"/>
    <property type="molecule type" value="Genomic_DNA"/>
</dbReference>
<keyword evidence="1" id="KW-0343">GTPase activation</keyword>
<name>A0ABR3GKL4_9PEZI</name>
<keyword evidence="5" id="KW-1185">Reference proteome</keyword>
<dbReference type="SUPFAM" id="SSF47923">
    <property type="entry name" value="Ypt/Rab-GAP domain of gyp1p"/>
    <property type="match status" value="2"/>
</dbReference>
<feature type="compositionally biased region" description="Acidic residues" evidence="2">
    <location>
        <begin position="945"/>
        <end position="954"/>
    </location>
</feature>
<gene>
    <name evidence="4" type="primary">GYP2_2</name>
    <name evidence="4" type="ORF">Q9L58_004520</name>
</gene>
<dbReference type="SMART" id="SM00568">
    <property type="entry name" value="GRAM"/>
    <property type="match status" value="1"/>
</dbReference>
<dbReference type="SUPFAM" id="SSF47473">
    <property type="entry name" value="EF-hand"/>
    <property type="match status" value="1"/>
</dbReference>
<dbReference type="Proteomes" id="UP001447188">
    <property type="component" value="Unassembled WGS sequence"/>
</dbReference>
<evidence type="ECO:0000259" key="3">
    <source>
        <dbReference type="PROSITE" id="PS50086"/>
    </source>
</evidence>
<organism evidence="4 5">
    <name type="scientific">Discina gigas</name>
    <dbReference type="NCBI Taxonomy" id="1032678"/>
    <lineage>
        <taxon>Eukaryota</taxon>
        <taxon>Fungi</taxon>
        <taxon>Dikarya</taxon>
        <taxon>Ascomycota</taxon>
        <taxon>Pezizomycotina</taxon>
        <taxon>Pezizomycetes</taxon>
        <taxon>Pezizales</taxon>
        <taxon>Discinaceae</taxon>
        <taxon>Discina</taxon>
    </lineage>
</organism>
<dbReference type="Gene3D" id="2.30.29.30">
    <property type="entry name" value="Pleckstrin-homology domain (PH domain)/Phosphotyrosine-binding domain (PTB)"/>
    <property type="match status" value="1"/>
</dbReference>
<dbReference type="Gene3D" id="1.10.238.10">
    <property type="entry name" value="EF-hand"/>
    <property type="match status" value="1"/>
</dbReference>
<comment type="caution">
    <text evidence="4">The sequence shown here is derived from an EMBL/GenBank/DDBJ whole genome shotgun (WGS) entry which is preliminary data.</text>
</comment>
<dbReference type="Pfam" id="PF00566">
    <property type="entry name" value="RabGAP-TBC"/>
    <property type="match status" value="1"/>
</dbReference>
<dbReference type="PANTHER" id="PTHR47219">
    <property type="entry name" value="RAB GTPASE-ACTIVATING PROTEIN 1-LIKE"/>
    <property type="match status" value="1"/>
</dbReference>
<dbReference type="SMART" id="SM00164">
    <property type="entry name" value="TBC"/>
    <property type="match status" value="1"/>
</dbReference>
<dbReference type="InterPro" id="IPR050302">
    <property type="entry name" value="Rab_GAP_TBC_domain"/>
</dbReference>
<feature type="compositionally biased region" description="Basic and acidic residues" evidence="2">
    <location>
        <begin position="191"/>
        <end position="206"/>
    </location>
</feature>
<dbReference type="Gene3D" id="1.10.8.270">
    <property type="entry name" value="putative rabgap domain of human tbc1 domain family member 14 like domains"/>
    <property type="match status" value="1"/>
</dbReference>
<dbReference type="Pfam" id="PF02893">
    <property type="entry name" value="GRAM"/>
    <property type="match status" value="1"/>
</dbReference>
<feature type="region of interest" description="Disordered" evidence="2">
    <location>
        <begin position="596"/>
        <end position="617"/>
    </location>
</feature>
<evidence type="ECO:0000313" key="4">
    <source>
        <dbReference type="EMBL" id="KAL0636470.1"/>
    </source>
</evidence>
<feature type="region of interest" description="Disordered" evidence="2">
    <location>
        <begin position="189"/>
        <end position="208"/>
    </location>
</feature>
<proteinExistence type="predicted"/>
<reference evidence="4 5" key="1">
    <citation type="submission" date="2024-02" db="EMBL/GenBank/DDBJ databases">
        <title>Discinaceae phylogenomics.</title>
        <authorList>
            <person name="Dirks A.C."/>
            <person name="James T.Y."/>
        </authorList>
    </citation>
    <scope>NUCLEOTIDE SEQUENCE [LARGE SCALE GENOMIC DNA]</scope>
    <source>
        <strain evidence="4 5">ACD0624</strain>
    </source>
</reference>